<dbReference type="EMBL" id="JAFBFH010000014">
    <property type="protein sequence ID" value="MBM7715374.1"/>
    <property type="molecule type" value="Genomic_DNA"/>
</dbReference>
<sequence>MKKTVYVVTDNETGKVVYVSLNRDKAFNFAEVNKCTITAYKEQTVYGLKD</sequence>
<evidence type="ECO:0000313" key="2">
    <source>
        <dbReference type="Proteomes" id="UP000823485"/>
    </source>
</evidence>
<evidence type="ECO:0008006" key="3">
    <source>
        <dbReference type="Google" id="ProtNLM"/>
    </source>
</evidence>
<organism evidence="1 2">
    <name type="scientific">Siminovitchia thermophila</name>
    <dbReference type="NCBI Taxonomy" id="1245522"/>
    <lineage>
        <taxon>Bacteria</taxon>
        <taxon>Bacillati</taxon>
        <taxon>Bacillota</taxon>
        <taxon>Bacilli</taxon>
        <taxon>Bacillales</taxon>
        <taxon>Bacillaceae</taxon>
        <taxon>Siminovitchia</taxon>
    </lineage>
</organism>
<accession>A0ABS2R8A9</accession>
<keyword evidence="2" id="KW-1185">Reference proteome</keyword>
<evidence type="ECO:0000313" key="1">
    <source>
        <dbReference type="EMBL" id="MBM7715374.1"/>
    </source>
</evidence>
<proteinExistence type="predicted"/>
<dbReference type="RefSeq" id="WP_205179386.1">
    <property type="nucleotide sequence ID" value="NZ_JAFBFH010000014.1"/>
</dbReference>
<dbReference type="Proteomes" id="UP000823485">
    <property type="component" value="Unassembled WGS sequence"/>
</dbReference>
<reference evidence="1 2" key="1">
    <citation type="submission" date="2021-01" db="EMBL/GenBank/DDBJ databases">
        <title>Genomic Encyclopedia of Type Strains, Phase IV (KMG-IV): sequencing the most valuable type-strain genomes for metagenomic binning, comparative biology and taxonomic classification.</title>
        <authorList>
            <person name="Goeker M."/>
        </authorList>
    </citation>
    <scope>NUCLEOTIDE SEQUENCE [LARGE SCALE GENOMIC DNA]</scope>
    <source>
        <strain evidence="1 2">DSM 105453</strain>
    </source>
</reference>
<gene>
    <name evidence="1" type="ORF">JOC94_002361</name>
</gene>
<name>A0ABS2R8A9_9BACI</name>
<protein>
    <recommendedName>
        <fullName evidence="3">Phage protein</fullName>
    </recommendedName>
</protein>
<comment type="caution">
    <text evidence="1">The sequence shown here is derived from an EMBL/GenBank/DDBJ whole genome shotgun (WGS) entry which is preliminary data.</text>
</comment>